<organism evidence="1 2">
    <name type="scientific">Gossypium anomalum</name>
    <dbReference type="NCBI Taxonomy" id="47600"/>
    <lineage>
        <taxon>Eukaryota</taxon>
        <taxon>Viridiplantae</taxon>
        <taxon>Streptophyta</taxon>
        <taxon>Embryophyta</taxon>
        <taxon>Tracheophyta</taxon>
        <taxon>Spermatophyta</taxon>
        <taxon>Magnoliopsida</taxon>
        <taxon>eudicotyledons</taxon>
        <taxon>Gunneridae</taxon>
        <taxon>Pentapetalae</taxon>
        <taxon>rosids</taxon>
        <taxon>malvids</taxon>
        <taxon>Malvales</taxon>
        <taxon>Malvaceae</taxon>
        <taxon>Malvoideae</taxon>
        <taxon>Gossypium</taxon>
    </lineage>
</organism>
<evidence type="ECO:0000313" key="2">
    <source>
        <dbReference type="Proteomes" id="UP000701853"/>
    </source>
</evidence>
<dbReference type="AlphaFoldDB" id="A0A8J6CTI0"/>
<keyword evidence="2" id="KW-1185">Reference proteome</keyword>
<evidence type="ECO:0000313" key="1">
    <source>
        <dbReference type="EMBL" id="KAG8481835.1"/>
    </source>
</evidence>
<dbReference type="EMBL" id="JAHUZN010000010">
    <property type="protein sequence ID" value="KAG8481835.1"/>
    <property type="molecule type" value="Genomic_DNA"/>
</dbReference>
<dbReference type="Proteomes" id="UP000701853">
    <property type="component" value="Chromosome 10"/>
</dbReference>
<proteinExistence type="predicted"/>
<reference evidence="1 2" key="1">
    <citation type="journal article" date="2021" name="bioRxiv">
        <title>The Gossypium anomalum genome as a resource for cotton improvement and evolutionary analysis of hybrid incompatibility.</title>
        <authorList>
            <person name="Grover C.E."/>
            <person name="Yuan D."/>
            <person name="Arick M.A."/>
            <person name="Miller E.R."/>
            <person name="Hu G."/>
            <person name="Peterson D.G."/>
            <person name="Wendel J.F."/>
            <person name="Udall J.A."/>
        </authorList>
    </citation>
    <scope>NUCLEOTIDE SEQUENCE [LARGE SCALE GENOMIC DNA]</scope>
    <source>
        <strain evidence="1">JFW-Udall</strain>
        <tissue evidence="1">Leaf</tissue>
    </source>
</reference>
<gene>
    <name evidence="1" type="ORF">CXB51_027227</name>
</gene>
<sequence length="71" mass="8585">MPNRMVENYDYYAFLAPPHHHPHHHLQIWKSAFEQSYSHSHMTLGSSYQHHKTVYHVGNNHHKYYGPTKKF</sequence>
<accession>A0A8J6CTI0</accession>
<comment type="caution">
    <text evidence="1">The sequence shown here is derived from an EMBL/GenBank/DDBJ whole genome shotgun (WGS) entry which is preliminary data.</text>
</comment>
<name>A0A8J6CTI0_9ROSI</name>
<protein>
    <submittedName>
        <fullName evidence="1">Uncharacterized protein</fullName>
    </submittedName>
</protein>